<evidence type="ECO:0000313" key="2">
    <source>
        <dbReference type="EMBL" id="GHC59911.1"/>
    </source>
</evidence>
<dbReference type="InterPro" id="IPR053521">
    <property type="entry name" value="McjB-like"/>
</dbReference>
<organism evidence="2 3">
    <name type="scientific">Streptomyces cinnamoneus</name>
    <name type="common">Streptoverticillium cinnamoneum</name>
    <dbReference type="NCBI Taxonomy" id="53446"/>
    <lineage>
        <taxon>Bacteria</taxon>
        <taxon>Bacillati</taxon>
        <taxon>Actinomycetota</taxon>
        <taxon>Actinomycetes</taxon>
        <taxon>Kitasatosporales</taxon>
        <taxon>Streptomycetaceae</taxon>
        <taxon>Streptomyces</taxon>
        <taxon>Streptomyces cinnamoneus group</taxon>
    </lineage>
</organism>
<protein>
    <recommendedName>
        <fullName evidence="1">Microcin J25-processing protein McjB C-terminal domain-containing protein</fullName>
    </recommendedName>
</protein>
<dbReference type="InterPro" id="IPR032708">
    <property type="entry name" value="McjB_C"/>
</dbReference>
<sequence length="142" mass="15333">MSQPMVPAAPGSIAFRHRLPALLAVALARPIAQLPPRRIRRVLTLLRRGARPAATAQALAARQAVVTVSARCAGEGCLQRSVATAVLCRMRGAWPDWCTGVRTEPFRAHAWVEVGGEPVGEPFPAGYYSRIMVVSSVPRQRS</sequence>
<comment type="caution">
    <text evidence="2">The sequence shown here is derived from an EMBL/GenBank/DDBJ whole genome shotgun (WGS) entry which is preliminary data.</text>
</comment>
<evidence type="ECO:0000313" key="3">
    <source>
        <dbReference type="Proteomes" id="UP000646244"/>
    </source>
</evidence>
<feature type="domain" description="Microcin J25-processing protein McjB C-terminal" evidence="1">
    <location>
        <begin position="21"/>
        <end position="132"/>
    </location>
</feature>
<name>A0A918TRI6_STRCJ</name>
<reference evidence="2" key="1">
    <citation type="journal article" date="2014" name="Int. J. Syst. Evol. Microbiol.">
        <title>Complete genome sequence of Corynebacterium casei LMG S-19264T (=DSM 44701T), isolated from a smear-ripened cheese.</title>
        <authorList>
            <consortium name="US DOE Joint Genome Institute (JGI-PGF)"/>
            <person name="Walter F."/>
            <person name="Albersmeier A."/>
            <person name="Kalinowski J."/>
            <person name="Ruckert C."/>
        </authorList>
    </citation>
    <scope>NUCLEOTIDE SEQUENCE</scope>
    <source>
        <strain evidence="2">JCM 4633</strain>
    </source>
</reference>
<dbReference type="Proteomes" id="UP000646244">
    <property type="component" value="Unassembled WGS sequence"/>
</dbReference>
<proteinExistence type="predicted"/>
<dbReference type="RefSeq" id="WP_190111306.1">
    <property type="nucleotide sequence ID" value="NZ_BMVB01000014.1"/>
</dbReference>
<dbReference type="NCBIfam" id="NF033537">
    <property type="entry name" value="lasso_biosyn_B2"/>
    <property type="match status" value="1"/>
</dbReference>
<accession>A0A918TRI6</accession>
<reference evidence="2" key="2">
    <citation type="submission" date="2020-09" db="EMBL/GenBank/DDBJ databases">
        <authorList>
            <person name="Sun Q."/>
            <person name="Ohkuma M."/>
        </authorList>
    </citation>
    <scope>NUCLEOTIDE SEQUENCE</scope>
    <source>
        <strain evidence="2">JCM 4633</strain>
    </source>
</reference>
<dbReference type="AlphaFoldDB" id="A0A918TRI6"/>
<gene>
    <name evidence="2" type="ORF">GCM10010507_41060</name>
</gene>
<dbReference type="EMBL" id="BMVB01000014">
    <property type="protein sequence ID" value="GHC59911.1"/>
    <property type="molecule type" value="Genomic_DNA"/>
</dbReference>
<evidence type="ECO:0000259" key="1">
    <source>
        <dbReference type="Pfam" id="PF13471"/>
    </source>
</evidence>
<dbReference type="Pfam" id="PF13471">
    <property type="entry name" value="Transglut_core3"/>
    <property type="match status" value="1"/>
</dbReference>